<protein>
    <submittedName>
        <fullName evidence="3">RAMP superfamily CRISPR-associated protein</fullName>
    </submittedName>
</protein>
<gene>
    <name evidence="3" type="ORF">Q4Q40_22305</name>
</gene>
<dbReference type="Proteomes" id="UP001176806">
    <property type="component" value="Unassembled WGS sequence"/>
</dbReference>
<name>A0ABT8WUT7_9FLAO</name>
<dbReference type="PANTHER" id="PTHR35579:SF3">
    <property type="entry name" value="CRISPR SYSTEM CMS ENDORIBONUCLEASE CSM3"/>
    <property type="match status" value="1"/>
</dbReference>
<dbReference type="CDD" id="cd09726">
    <property type="entry name" value="RAMP_I_III"/>
    <property type="match status" value="1"/>
</dbReference>
<evidence type="ECO:0000259" key="2">
    <source>
        <dbReference type="Pfam" id="PF03787"/>
    </source>
</evidence>
<evidence type="ECO:0000313" key="3">
    <source>
        <dbReference type="EMBL" id="MDO5976942.1"/>
    </source>
</evidence>
<keyword evidence="1" id="KW-0051">Antiviral defense</keyword>
<dbReference type="Pfam" id="PF03787">
    <property type="entry name" value="RAMPs"/>
    <property type="match status" value="1"/>
</dbReference>
<organism evidence="3 4">
    <name type="scientific">Flavivirga jejuensis</name>
    <dbReference type="NCBI Taxonomy" id="870487"/>
    <lineage>
        <taxon>Bacteria</taxon>
        <taxon>Pseudomonadati</taxon>
        <taxon>Bacteroidota</taxon>
        <taxon>Flavobacteriia</taxon>
        <taxon>Flavobacteriales</taxon>
        <taxon>Flavobacteriaceae</taxon>
        <taxon>Flavivirga</taxon>
    </lineage>
</organism>
<sequence>MKVELKFYSNWATGTGKTGGSKDSVVIKDNDGLPFIPGRTFKGLVRDAYRACGFTNEISLFGQEIEIDVEIENKKLKEGALRFNSVVVSNALRPKILPYKKHLFTTKTATALSDKQAVNHSLRKNEIVIPIRLTTEIVYNKDNRELNPKDKEEITFALKMLKRVGEKRHRGLGQCIATVIEKSSNNTHKEPENKEEDINADSTIVQFKCTVNSPLILVKKAKTDQNIASLDYIPGNNFRGIVANNLFANKKEESKIDSIVFNGDVHFGDAHLAVDNKRSYKVPYSFYYEKNGKEYEERDTMFNFHLDQKSKKTKQYRKGYLIDTENTGKNIQIQNIKYGNRMKSSRNEETRSSKEKGLFVYHYIEKGQTFIFEIKSDKTEYLKEVTSILNNKTHYFGKSKSAEFGGEVYIEFLEQKPDREPTSTGKYIYAESNLCFINEYGAYTPTPTGEALTGNKEAKIDWTNSQIKYRTYTPYNGHRKNWDAERLIIEKGSVFVLEKEIEIAKHCVGHYNSEGYGNILVNPSFLTTPITIAGIDKEKEKAEDLPNNRELSENEKQFIDYLKNKNAQYVDAVNVHNYVTDSKPDFSSQVSTSQWARVFNATKKADSYSALEKYLFKTDETKDKSICNGGSKAWLKDDTKLLEDYIKGSVKKELDPLNATRQLAKRMIHNTKKQEDVPN</sequence>
<evidence type="ECO:0000256" key="1">
    <source>
        <dbReference type="ARBA" id="ARBA00023118"/>
    </source>
</evidence>
<dbReference type="InterPro" id="IPR005537">
    <property type="entry name" value="RAMP_III_fam"/>
</dbReference>
<comment type="caution">
    <text evidence="3">The sequence shown here is derived from an EMBL/GenBank/DDBJ whole genome shotgun (WGS) entry which is preliminary data.</text>
</comment>
<reference evidence="3" key="1">
    <citation type="submission" date="2023-07" db="EMBL/GenBank/DDBJ databases">
        <title>Two novel species in the genus Flavivirga.</title>
        <authorList>
            <person name="Kwon K."/>
        </authorList>
    </citation>
    <scope>NUCLEOTIDE SEQUENCE</scope>
    <source>
        <strain evidence="3">KACC 14158</strain>
    </source>
</reference>
<dbReference type="EMBL" id="JAUOEL010000010">
    <property type="protein sequence ID" value="MDO5976942.1"/>
    <property type="molecule type" value="Genomic_DNA"/>
</dbReference>
<feature type="domain" description="CRISPR type III-associated protein" evidence="2">
    <location>
        <begin position="5"/>
        <end position="175"/>
    </location>
</feature>
<keyword evidence="4" id="KW-1185">Reference proteome</keyword>
<proteinExistence type="predicted"/>
<dbReference type="PANTHER" id="PTHR35579">
    <property type="entry name" value="CRISPR SYSTEM CMS ENDORIBONUCLEASE CSM3"/>
    <property type="match status" value="1"/>
</dbReference>
<accession>A0ABT8WUT7</accession>
<dbReference type="InterPro" id="IPR052216">
    <property type="entry name" value="CRISPR_Csm3_endoribonuclease"/>
</dbReference>
<evidence type="ECO:0000313" key="4">
    <source>
        <dbReference type="Proteomes" id="UP001176806"/>
    </source>
</evidence>
<dbReference type="RefSeq" id="WP_303304277.1">
    <property type="nucleotide sequence ID" value="NZ_BAABDA010000060.1"/>
</dbReference>